<evidence type="ECO:0000256" key="1">
    <source>
        <dbReference type="SAM" id="MobiDB-lite"/>
    </source>
</evidence>
<feature type="region of interest" description="Disordered" evidence="1">
    <location>
        <begin position="51"/>
        <end position="102"/>
    </location>
</feature>
<sequence>MPSRSSIILPPRLLPSATTGGHSHSGRARAIQQYRRSVASVAQSTAHGLDLWTRNARTSPAGRATRRAPLARPPPNARKGVRNAKQNQPGHRGKHLSRRDNLDKGTSAYSLLVAWAVKGSTSFLVDPMAPAPLVTASRPARATTVRLPIPSRISASQ</sequence>
<dbReference type="EMBL" id="AGNL01012936">
    <property type="protein sequence ID" value="EJK67552.1"/>
    <property type="molecule type" value="Genomic_DNA"/>
</dbReference>
<gene>
    <name evidence="2" type="ORF">THAOC_11395</name>
</gene>
<dbReference type="Proteomes" id="UP000266841">
    <property type="component" value="Unassembled WGS sequence"/>
</dbReference>
<reference evidence="2 3" key="1">
    <citation type="journal article" date="2012" name="Genome Biol.">
        <title>Genome and low-iron response of an oceanic diatom adapted to chronic iron limitation.</title>
        <authorList>
            <person name="Lommer M."/>
            <person name="Specht M."/>
            <person name="Roy A.S."/>
            <person name="Kraemer L."/>
            <person name="Andreson R."/>
            <person name="Gutowska M.A."/>
            <person name="Wolf J."/>
            <person name="Bergner S.V."/>
            <person name="Schilhabel M.B."/>
            <person name="Klostermeier U.C."/>
            <person name="Beiko R.G."/>
            <person name="Rosenstiel P."/>
            <person name="Hippler M."/>
            <person name="Laroche J."/>
        </authorList>
    </citation>
    <scope>NUCLEOTIDE SEQUENCE [LARGE SCALE GENOMIC DNA]</scope>
    <source>
        <strain evidence="2 3">CCMP1005</strain>
    </source>
</reference>
<proteinExistence type="predicted"/>
<keyword evidence="3" id="KW-1185">Reference proteome</keyword>
<comment type="caution">
    <text evidence="2">The sequence shown here is derived from an EMBL/GenBank/DDBJ whole genome shotgun (WGS) entry which is preliminary data.</text>
</comment>
<protein>
    <submittedName>
        <fullName evidence="2">Uncharacterized protein</fullName>
    </submittedName>
</protein>
<feature type="compositionally biased region" description="Low complexity" evidence="1">
    <location>
        <begin position="60"/>
        <end position="70"/>
    </location>
</feature>
<feature type="region of interest" description="Disordered" evidence="1">
    <location>
        <begin position="1"/>
        <end position="31"/>
    </location>
</feature>
<organism evidence="2 3">
    <name type="scientific">Thalassiosira oceanica</name>
    <name type="common">Marine diatom</name>
    <dbReference type="NCBI Taxonomy" id="159749"/>
    <lineage>
        <taxon>Eukaryota</taxon>
        <taxon>Sar</taxon>
        <taxon>Stramenopiles</taxon>
        <taxon>Ochrophyta</taxon>
        <taxon>Bacillariophyta</taxon>
        <taxon>Coscinodiscophyceae</taxon>
        <taxon>Thalassiosirophycidae</taxon>
        <taxon>Thalassiosirales</taxon>
        <taxon>Thalassiosiraceae</taxon>
        <taxon>Thalassiosira</taxon>
    </lineage>
</organism>
<accession>K0TAL9</accession>
<name>K0TAL9_THAOC</name>
<dbReference type="AlphaFoldDB" id="K0TAL9"/>
<evidence type="ECO:0000313" key="2">
    <source>
        <dbReference type="EMBL" id="EJK67552.1"/>
    </source>
</evidence>
<evidence type="ECO:0000313" key="3">
    <source>
        <dbReference type="Proteomes" id="UP000266841"/>
    </source>
</evidence>